<evidence type="ECO:0000313" key="1">
    <source>
        <dbReference type="EMBL" id="SJZ67976.1"/>
    </source>
</evidence>
<reference evidence="2" key="1">
    <citation type="submission" date="2017-02" db="EMBL/GenBank/DDBJ databases">
        <authorList>
            <person name="Varghese N."/>
            <person name="Submissions S."/>
        </authorList>
    </citation>
    <scope>NUCLEOTIDE SEQUENCE [LARGE SCALE GENOMIC DNA]</scope>
    <source>
        <strain evidence="2">DSM 22224</strain>
    </source>
</reference>
<name>A0A1T4MMC5_9BACT</name>
<evidence type="ECO:0000313" key="2">
    <source>
        <dbReference type="Proteomes" id="UP000190367"/>
    </source>
</evidence>
<dbReference type="AlphaFoldDB" id="A0A1T4MMC5"/>
<dbReference type="OrthoDB" id="1275259at2"/>
<sequence>MKRTVPVAKVIIGYKDVLDAEPPADRISLLDGICRHIVLAEIAGLNYRIKPRTQMYHNTSFDFQKDELLYFCGFNNAIYRKVTVPISKFAAKIHAEPLIFTRPACLFAIEEILQSDLPEVPGFTMRDSWEKLFHYLLAVNTRITALSDKKEPEEDADQGEGKSSVGTIEKLNPRMLPLNELEVETNPVYTPYRGYRLMKYISTHATLSAHFIRYIKEKYDMEWPRFIFEILSMYFANNVGGVNDVVVEGVNRKIDTSFIFHAKDDTAKFLNTLSGVVANANPETLLSIKKNPLYLYEPGSFALVDHVLLLDKTYYQLINDFWFDAIKPLKGPSGKDLFTVKDYRATIGLFFESYLREIFSYSFEKANYNVLKMFDDLKVKSGKNVVELADVYMRDKKRIFLAQAKTTGIYDKEKYSGNLDGLYRKDRDEFFKSFGLEQIVSSIKSLEDLALQIDPKFPIGKVYKIYPAILVNEKAMQTPLMAHIFNKRFQEMISELKNNKVTIAPLAIIHVSDLEYIEEALHDDHSQFFKILDYHNRFPTFMPPFYNSLKHLNIKQKLDNRAMKQIEELIGIYNPGSDEAKTA</sequence>
<dbReference type="Proteomes" id="UP000190367">
    <property type="component" value="Unassembled WGS sequence"/>
</dbReference>
<accession>A0A1T4MMC5</accession>
<proteinExistence type="predicted"/>
<keyword evidence="2" id="KW-1185">Reference proteome</keyword>
<gene>
    <name evidence="1" type="ORF">SAMN04488128_1011167</name>
</gene>
<protein>
    <submittedName>
        <fullName evidence="1">Uncharacterized protein</fullName>
    </submittedName>
</protein>
<dbReference type="EMBL" id="FUWZ01000001">
    <property type="protein sequence ID" value="SJZ67976.1"/>
    <property type="molecule type" value="Genomic_DNA"/>
</dbReference>
<organism evidence="1 2">
    <name type="scientific">Chitinophaga eiseniae</name>
    <dbReference type="NCBI Taxonomy" id="634771"/>
    <lineage>
        <taxon>Bacteria</taxon>
        <taxon>Pseudomonadati</taxon>
        <taxon>Bacteroidota</taxon>
        <taxon>Chitinophagia</taxon>
        <taxon>Chitinophagales</taxon>
        <taxon>Chitinophagaceae</taxon>
        <taxon>Chitinophaga</taxon>
    </lineage>
</organism>
<dbReference type="RefSeq" id="WP_078667783.1">
    <property type="nucleotide sequence ID" value="NZ_FUWZ01000001.1"/>
</dbReference>
<dbReference type="STRING" id="634771.SAMN04488128_1011167"/>